<dbReference type="InterPro" id="IPR010342">
    <property type="entry name" value="DUF938"/>
</dbReference>
<dbReference type="eggNOG" id="COG0500">
    <property type="taxonomic scope" value="Bacteria"/>
</dbReference>
<keyword evidence="2" id="KW-1185">Reference proteome</keyword>
<dbReference type="GO" id="GO:0032259">
    <property type="term" value="P:methylation"/>
    <property type="evidence" value="ECO:0007669"/>
    <property type="project" value="UniProtKB-KW"/>
</dbReference>
<keyword evidence="1" id="KW-0489">Methyltransferase</keyword>
<proteinExistence type="predicted"/>
<dbReference type="Proteomes" id="UP000033664">
    <property type="component" value="Unassembled WGS sequence"/>
</dbReference>
<sequence>MNKPFSQACENNKAPILAQLQRIFKNTEQVLEIGSGTGQHAAFFAPRLPHLLWQTSDLPANHDGIELWLQEAQCDTLLPPLSLDIGEPWPVSQPDGMFTANTLHIVSEALVEAFFAGVSEHLPLHGQLCIYGPFKYQGQFTSASNAQFDAMLKQRDPRSGIREQQWLVALAKQAGLTLIDDVAMPANNQLLHFERTKR</sequence>
<name>A0A0F4PPW8_9GAMM</name>
<dbReference type="EMBL" id="JXXZ01000008">
    <property type="protein sequence ID" value="KJY99390.1"/>
    <property type="molecule type" value="Genomic_DNA"/>
</dbReference>
<dbReference type="RefSeq" id="WP_045979476.1">
    <property type="nucleotide sequence ID" value="NZ_JXXY01000007.1"/>
</dbReference>
<dbReference type="InterPro" id="IPR029063">
    <property type="entry name" value="SAM-dependent_MTases_sf"/>
</dbReference>
<dbReference type="PATRIC" id="fig|151081.8.peg.1937"/>
<dbReference type="OrthoDB" id="5563826at2"/>
<evidence type="ECO:0000313" key="1">
    <source>
        <dbReference type="EMBL" id="KJY99390.1"/>
    </source>
</evidence>
<dbReference type="Pfam" id="PF06080">
    <property type="entry name" value="DUF938"/>
    <property type="match status" value="1"/>
</dbReference>
<dbReference type="SUPFAM" id="SSF53335">
    <property type="entry name" value="S-adenosyl-L-methionine-dependent methyltransferases"/>
    <property type="match status" value="1"/>
</dbReference>
<organism evidence="1 2">
    <name type="scientific">Pseudoalteromonas ruthenica</name>
    <dbReference type="NCBI Taxonomy" id="151081"/>
    <lineage>
        <taxon>Bacteria</taxon>
        <taxon>Pseudomonadati</taxon>
        <taxon>Pseudomonadota</taxon>
        <taxon>Gammaproteobacteria</taxon>
        <taxon>Alteromonadales</taxon>
        <taxon>Pseudoalteromonadaceae</taxon>
        <taxon>Pseudoalteromonas</taxon>
    </lineage>
</organism>
<keyword evidence="1" id="KW-0808">Transferase</keyword>
<dbReference type="PANTHER" id="PTHR20974">
    <property type="entry name" value="UPF0585 PROTEIN CG18661"/>
    <property type="match status" value="1"/>
</dbReference>
<dbReference type="GO" id="GO:0008168">
    <property type="term" value="F:methyltransferase activity"/>
    <property type="evidence" value="ECO:0007669"/>
    <property type="project" value="UniProtKB-KW"/>
</dbReference>
<reference evidence="1 2" key="1">
    <citation type="journal article" date="2015" name="BMC Genomics">
        <title>Genome mining reveals unlocked bioactive potential of marine Gram-negative bacteria.</title>
        <authorList>
            <person name="Machado H."/>
            <person name="Sonnenschein E.C."/>
            <person name="Melchiorsen J."/>
            <person name="Gram L."/>
        </authorList>
    </citation>
    <scope>NUCLEOTIDE SEQUENCE [LARGE SCALE GENOMIC DNA]</scope>
    <source>
        <strain evidence="1 2">S3137</strain>
    </source>
</reference>
<comment type="caution">
    <text evidence="1">The sequence shown here is derived from an EMBL/GenBank/DDBJ whole genome shotgun (WGS) entry which is preliminary data.</text>
</comment>
<dbReference type="AlphaFoldDB" id="A0A0F4PPW8"/>
<evidence type="ECO:0000313" key="2">
    <source>
        <dbReference type="Proteomes" id="UP000033664"/>
    </source>
</evidence>
<dbReference type="GeneID" id="58228919"/>
<gene>
    <name evidence="1" type="ORF">TW72_10490</name>
</gene>
<dbReference type="Gene3D" id="3.40.50.150">
    <property type="entry name" value="Vaccinia Virus protein VP39"/>
    <property type="match status" value="1"/>
</dbReference>
<protein>
    <submittedName>
        <fullName evidence="1">Methylase</fullName>
    </submittedName>
</protein>
<accession>A0A0F4PPW8</accession>
<dbReference type="PANTHER" id="PTHR20974:SF0">
    <property type="entry name" value="UPF0585 PROTEIN CG18661"/>
    <property type="match status" value="1"/>
</dbReference>